<feature type="domain" description="Spindle pole body-associated protein cut12" evidence="3">
    <location>
        <begin position="132"/>
        <end position="275"/>
    </location>
</feature>
<reference evidence="4 5" key="1">
    <citation type="submission" date="2018-06" db="EMBL/GenBank/DDBJ databases">
        <title>Complete Genomes of Monosporascus.</title>
        <authorList>
            <person name="Robinson A.J."/>
            <person name="Natvig D.O."/>
        </authorList>
    </citation>
    <scope>NUCLEOTIDE SEQUENCE [LARGE SCALE GENOMIC DNA]</scope>
    <source>
        <strain evidence="4 5">CBS 110550</strain>
    </source>
</reference>
<evidence type="ECO:0000259" key="3">
    <source>
        <dbReference type="Pfam" id="PF11500"/>
    </source>
</evidence>
<feature type="coiled-coil region" evidence="1">
    <location>
        <begin position="558"/>
        <end position="585"/>
    </location>
</feature>
<organism evidence="4 5">
    <name type="scientific">Monosporascus ibericus</name>
    <dbReference type="NCBI Taxonomy" id="155417"/>
    <lineage>
        <taxon>Eukaryota</taxon>
        <taxon>Fungi</taxon>
        <taxon>Dikarya</taxon>
        <taxon>Ascomycota</taxon>
        <taxon>Pezizomycotina</taxon>
        <taxon>Sordariomycetes</taxon>
        <taxon>Xylariomycetidae</taxon>
        <taxon>Xylariales</taxon>
        <taxon>Xylariales incertae sedis</taxon>
        <taxon>Monosporascus</taxon>
    </lineage>
</organism>
<dbReference type="AlphaFoldDB" id="A0A4Q4TID9"/>
<dbReference type="Pfam" id="PF11500">
    <property type="entry name" value="Cut12"/>
    <property type="match status" value="1"/>
</dbReference>
<feature type="region of interest" description="Disordered" evidence="2">
    <location>
        <begin position="624"/>
        <end position="700"/>
    </location>
</feature>
<dbReference type="OrthoDB" id="5383703at2759"/>
<feature type="compositionally biased region" description="Low complexity" evidence="2">
    <location>
        <begin position="690"/>
        <end position="700"/>
    </location>
</feature>
<feature type="compositionally biased region" description="Basic and acidic residues" evidence="2">
    <location>
        <begin position="756"/>
        <end position="767"/>
    </location>
</feature>
<dbReference type="Proteomes" id="UP000293360">
    <property type="component" value="Unassembled WGS sequence"/>
</dbReference>
<evidence type="ECO:0000256" key="2">
    <source>
        <dbReference type="SAM" id="MobiDB-lite"/>
    </source>
</evidence>
<feature type="compositionally biased region" description="Polar residues" evidence="2">
    <location>
        <begin position="154"/>
        <end position="163"/>
    </location>
</feature>
<protein>
    <recommendedName>
        <fullName evidence="3">Spindle pole body-associated protein cut12 domain-containing protein</fullName>
    </recommendedName>
</protein>
<dbReference type="EMBL" id="QJNU01000161">
    <property type="protein sequence ID" value="RYP05704.1"/>
    <property type="molecule type" value="Genomic_DNA"/>
</dbReference>
<dbReference type="STRING" id="155417.A0A4Q4TID9"/>
<keyword evidence="1" id="KW-0175">Coiled coil</keyword>
<feature type="region of interest" description="Disordered" evidence="2">
    <location>
        <begin position="501"/>
        <end position="558"/>
    </location>
</feature>
<feature type="compositionally biased region" description="Polar residues" evidence="2">
    <location>
        <begin position="137"/>
        <end position="147"/>
    </location>
</feature>
<feature type="region of interest" description="Disordered" evidence="2">
    <location>
        <begin position="307"/>
        <end position="334"/>
    </location>
</feature>
<feature type="region of interest" description="Disordered" evidence="2">
    <location>
        <begin position="371"/>
        <end position="395"/>
    </location>
</feature>
<comment type="caution">
    <text evidence="4">The sequence shown here is derived from an EMBL/GenBank/DDBJ whole genome shotgun (WGS) entry which is preliminary data.</text>
</comment>
<name>A0A4Q4TID9_9PEZI</name>
<evidence type="ECO:0000313" key="5">
    <source>
        <dbReference type="Proteomes" id="UP000293360"/>
    </source>
</evidence>
<keyword evidence="5" id="KW-1185">Reference proteome</keyword>
<feature type="compositionally biased region" description="Basic and acidic residues" evidence="2">
    <location>
        <begin position="372"/>
        <end position="382"/>
    </location>
</feature>
<proteinExistence type="predicted"/>
<feature type="region of interest" description="Disordered" evidence="2">
    <location>
        <begin position="56"/>
        <end position="180"/>
    </location>
</feature>
<evidence type="ECO:0000256" key="1">
    <source>
        <dbReference type="SAM" id="Coils"/>
    </source>
</evidence>
<sequence length="783" mass="86760">MLGWALKKSFHGATGTRDALVATGGDDTTQVELPDTPAPIFAARAIKNAIFGQHAAAQDATAPRERQDGRATAKNNMDTAALDDAKSPSKPTSILLTPGTGTARRKRVSFGRDVKAGNSAEPGSVAMNADGSRKKTTLQQALENSRSSRAKLAAQSTSQSGESATAPGKNGGEDSEGEWEDDVCNHDVTVDLNEPHSNSGKYWKSEFARYHEEARAEMDKLVKYKHMAKSYAKKKDAEAIDLAQKLKEEQEKVLKMEQKVTEMAAQIAEARTHGTDEEHATLVKSLSMQTALAVQQRDQVNELEAILKGQQNDASPGRSRRRRDTSPRTEQTLLEVTRDLRRARSDLKQMESLREENERLKSDLIAAQQEAKMLRDETKKESASTSHSSRTQRLDKQLREARDELRETRNELRQKDLETRKLSRDYESLKRDAKARTAEAMQVLQEKNDRIAQLDDKIARLEKDIATLKTKNASSIRHRGIDTALAEHNKIAQGLRSDIESLSRPSKYETARHGRTRQRSASVEDLTLDMTQRSRFGDKNEEKRIPASKQTQPPALPYTDLTTSMKEIEEQLKQKTDLMEAGKRDWKYSTESLDLCPQATSVASKAPLPSMLGSRRVMSDRVNGSIPTDHGAPSRQPGASNYHPNIGSRRVASTRLTASPAKDDKYSMHGAGSLDRPMRGRRAASISNRAAPSTAAAAADDSVAQDIDLFRLDRFARLGGPETTNRSTTGATVNASRCTLPAERQAAARARLEQKRLERQREKERVRGRAGSQALLDKENVMP</sequence>
<feature type="region of interest" description="Disordered" evidence="2">
    <location>
        <begin position="756"/>
        <end position="783"/>
    </location>
</feature>
<gene>
    <name evidence="4" type="ORF">DL764_003629</name>
</gene>
<evidence type="ECO:0000313" key="4">
    <source>
        <dbReference type="EMBL" id="RYP05704.1"/>
    </source>
</evidence>
<feature type="coiled-coil region" evidence="1">
    <location>
        <begin position="232"/>
        <end position="266"/>
    </location>
</feature>
<feature type="compositionally biased region" description="Basic and acidic residues" evidence="2">
    <location>
        <begin position="535"/>
        <end position="545"/>
    </location>
</feature>
<feature type="compositionally biased region" description="Basic and acidic residues" evidence="2">
    <location>
        <begin position="501"/>
        <end position="512"/>
    </location>
</feature>
<accession>A0A4Q4TID9</accession>
<dbReference type="InterPro" id="IPR021589">
    <property type="entry name" value="Cut12"/>
</dbReference>
<feature type="compositionally biased region" description="Basic and acidic residues" evidence="2">
    <location>
        <begin position="62"/>
        <end position="71"/>
    </location>
</feature>